<dbReference type="PANTHER" id="PTHR46318:SF3">
    <property type="entry name" value="UPSTREAM BINDING TRANSCRIPTION FACTOR"/>
    <property type="match status" value="1"/>
</dbReference>
<dbReference type="GO" id="GO:0003677">
    <property type="term" value="F:DNA binding"/>
    <property type="evidence" value="ECO:0007669"/>
    <property type="project" value="UniProtKB-KW"/>
</dbReference>
<dbReference type="GO" id="GO:0005634">
    <property type="term" value="C:nucleus"/>
    <property type="evidence" value="ECO:0007669"/>
    <property type="project" value="UniProtKB-SubCell"/>
</dbReference>
<dbReference type="SUPFAM" id="SSF47095">
    <property type="entry name" value="HMG-box"/>
    <property type="match status" value="1"/>
</dbReference>
<keyword evidence="2" id="KW-0238">DNA-binding</keyword>
<name>A0A8J5N684_HOMAM</name>
<evidence type="ECO:0000256" key="2">
    <source>
        <dbReference type="ARBA" id="ARBA00023125"/>
    </source>
</evidence>
<dbReference type="PANTHER" id="PTHR46318">
    <property type="entry name" value="UPSTREAM BINDING TRANSCRIPTION FACTOR"/>
    <property type="match status" value="1"/>
</dbReference>
<evidence type="ECO:0000313" key="6">
    <source>
        <dbReference type="EMBL" id="KAG7173977.1"/>
    </source>
</evidence>
<keyword evidence="3" id="KW-0539">Nucleus</keyword>
<dbReference type="AlphaFoldDB" id="A0A8J5N684"/>
<comment type="caution">
    <text evidence="6">The sequence shown here is derived from an EMBL/GenBank/DDBJ whole genome shotgun (WGS) entry which is preliminary data.</text>
</comment>
<feature type="domain" description="Myb-like" evidence="5">
    <location>
        <begin position="68"/>
        <end position="123"/>
    </location>
</feature>
<sequence>QKSQENVSSMSPVKVPADNVLKTSMKRQLKKDSESPSSPSKMENKKQRSNSEKVVSVEDEDLEVECQNWTMEEELELLEKMKALAPKKDTKNCRVRLKNFNWDEVAFGDHSGENCKKRFMEIYSRISSMKTLATIIKEAEEKVSSFASRKKEIRQPISRFSKDFLSKSSVKGPSVFALALEAWKNLPAEQKDMYQAQYQEDLKKLISQPPRKEFKDANLFAMPRKPYHVSTVIVDVAWRTPCGL</sequence>
<keyword evidence="7" id="KW-1185">Reference proteome</keyword>
<evidence type="ECO:0000259" key="5">
    <source>
        <dbReference type="PROSITE" id="PS50090"/>
    </source>
</evidence>
<comment type="subcellular location">
    <subcellularLocation>
        <location evidence="1">Nucleus</location>
    </subcellularLocation>
</comment>
<dbReference type="InterPro" id="IPR001005">
    <property type="entry name" value="SANT/Myb"/>
</dbReference>
<feature type="compositionally biased region" description="Basic and acidic residues" evidence="4">
    <location>
        <begin position="42"/>
        <end position="51"/>
    </location>
</feature>
<dbReference type="InterPro" id="IPR051762">
    <property type="entry name" value="UBF1"/>
</dbReference>
<dbReference type="InterPro" id="IPR036910">
    <property type="entry name" value="HMG_box_dom_sf"/>
</dbReference>
<dbReference type="EMBL" id="JAHLQT010008311">
    <property type="protein sequence ID" value="KAG7173977.1"/>
    <property type="molecule type" value="Genomic_DNA"/>
</dbReference>
<evidence type="ECO:0000313" key="7">
    <source>
        <dbReference type="Proteomes" id="UP000747542"/>
    </source>
</evidence>
<accession>A0A8J5N684</accession>
<protein>
    <submittedName>
        <fullName evidence="6">Nucleolar transcription factor 1-A-like 1</fullName>
    </submittedName>
</protein>
<dbReference type="Proteomes" id="UP000747542">
    <property type="component" value="Unassembled WGS sequence"/>
</dbReference>
<gene>
    <name evidence="6" type="primary">ubtf-a-L1</name>
    <name evidence="6" type="ORF">Hamer_G026496</name>
</gene>
<evidence type="ECO:0000256" key="1">
    <source>
        <dbReference type="ARBA" id="ARBA00004123"/>
    </source>
</evidence>
<evidence type="ECO:0000256" key="3">
    <source>
        <dbReference type="ARBA" id="ARBA00023242"/>
    </source>
</evidence>
<evidence type="ECO:0000256" key="4">
    <source>
        <dbReference type="SAM" id="MobiDB-lite"/>
    </source>
</evidence>
<organism evidence="6 7">
    <name type="scientific">Homarus americanus</name>
    <name type="common">American lobster</name>
    <dbReference type="NCBI Taxonomy" id="6706"/>
    <lineage>
        <taxon>Eukaryota</taxon>
        <taxon>Metazoa</taxon>
        <taxon>Ecdysozoa</taxon>
        <taxon>Arthropoda</taxon>
        <taxon>Crustacea</taxon>
        <taxon>Multicrustacea</taxon>
        <taxon>Malacostraca</taxon>
        <taxon>Eumalacostraca</taxon>
        <taxon>Eucarida</taxon>
        <taxon>Decapoda</taxon>
        <taxon>Pleocyemata</taxon>
        <taxon>Astacidea</taxon>
        <taxon>Nephropoidea</taxon>
        <taxon>Nephropidae</taxon>
        <taxon>Homarus</taxon>
    </lineage>
</organism>
<dbReference type="PROSITE" id="PS50090">
    <property type="entry name" value="MYB_LIKE"/>
    <property type="match status" value="1"/>
</dbReference>
<reference evidence="6" key="1">
    <citation type="journal article" date="2021" name="Sci. Adv.">
        <title>The American lobster genome reveals insights on longevity, neural, and immune adaptations.</title>
        <authorList>
            <person name="Polinski J.M."/>
            <person name="Zimin A.V."/>
            <person name="Clark K.F."/>
            <person name="Kohn A.B."/>
            <person name="Sadowski N."/>
            <person name="Timp W."/>
            <person name="Ptitsyn A."/>
            <person name="Khanna P."/>
            <person name="Romanova D.Y."/>
            <person name="Williams P."/>
            <person name="Greenwood S.J."/>
            <person name="Moroz L.L."/>
            <person name="Walt D.R."/>
            <person name="Bodnar A.G."/>
        </authorList>
    </citation>
    <scope>NUCLEOTIDE SEQUENCE</scope>
    <source>
        <strain evidence="6">GMGI-L3</strain>
    </source>
</reference>
<feature type="non-terminal residue" evidence="6">
    <location>
        <position position="244"/>
    </location>
</feature>
<proteinExistence type="predicted"/>
<feature type="region of interest" description="Disordered" evidence="4">
    <location>
        <begin position="1"/>
        <end position="59"/>
    </location>
</feature>
<feature type="compositionally biased region" description="Polar residues" evidence="4">
    <location>
        <begin position="1"/>
        <end position="11"/>
    </location>
</feature>